<feature type="domain" description="Tudor" evidence="9">
    <location>
        <begin position="1015"/>
        <end position="1071"/>
    </location>
</feature>
<evidence type="ECO:0000259" key="8">
    <source>
        <dbReference type="PROSITE" id="PS50102"/>
    </source>
</evidence>
<evidence type="ECO:0000256" key="2">
    <source>
        <dbReference type="ARBA" id="ARBA00022771"/>
    </source>
</evidence>
<comment type="caution">
    <text evidence="11">The sequence shown here is derived from an EMBL/GenBank/DDBJ whole genome shotgun (WGS) entry which is preliminary data.</text>
</comment>
<evidence type="ECO:0000256" key="6">
    <source>
        <dbReference type="PROSITE-ProRule" id="PRU00176"/>
    </source>
</evidence>
<dbReference type="Gene3D" id="2.30.30.140">
    <property type="match status" value="4"/>
</dbReference>
<dbReference type="InterPro" id="IPR000504">
    <property type="entry name" value="RRM_dom"/>
</dbReference>
<sequence length="1337" mass="150813">MAKRSLLQHEAPDWDPMSTDYYDPNFNNYAHGPGSRLDRQLQPCYTRLERENSVFKLHVMNIPAQLSENGIINVFLNFGDPLDVYRHPPGYGPGWAFVSYATQREAELAIRELNNAPPFYFRVQFARSAAEKERIRKEREDDELLRRVLDSEPYPVQSERIPFVPFNRGLGRGRGIPLPRQMGAGCRPGKFEQLVLHSDDSLNGEDADENMSYFSPHVPGMYDETNRMIMQKGGNLVANSPNGRRWVSMGRGYFPASERPSVETRYEIEIKTYTKDERHLLAESIERMYEREYNGWYEYGQMVDMTGKYGKCSHCERKTTQYCQRCCEWYCSRECQVKDWPRHKTNCVPRSSVSDFPKLPGSQENYGSAKFSERKQRQERNDTHQDSEQSGHNISGGVGCSDSQTQTHFCREEQSRTSSKKSHSKHHHDGQNVNEHRNSPFTSNNKDRLRSSNSCIEAQTVAGEGKKKSVNERLRIGPQMEKSGISPKMHQDSGVVASSVDTGPVQKTIEPLAESRSKISVVSKDTVPARAGDAVAVKTPGAEVSRAVSKTEASDLRDSTVIGSSKCEELSKDRFTKVRVTVSVGPTEYWVQTVDSEAKFVDIMKVLYEAHEMFPCDLQVGAMCAASYEGLWYRGKVTSVKPELKVFYIDFGNEEVCTPDEVKALPPPIMDIPPLGLRIKLAEGTSEKYRMLKVDDMIFIKPVEETSDGAILVHVEGELYKPVAAPLLQISTPPVDSVQLKDAQEKGPLPQPKQDIEIVHVKGHKPSFAVDGLKVKTQGGGQFIQHLIGGDFTATIVYPEIKEKFVKLFGELQKACESAPVDKNYKPNVGDMVGAFAKVGVTEEDNTWNRAYILSFGSSGHYQVSFCDVGCIGNVKTVKKLPEDLASIPEFAARCSVISCTKPTEKLWSPETRRFLFTVESVNEVQKTVTCVLQSVTGEEICKAVLRRWVPSIEDEGLKSVEIKNNDIVVLQVFFNQKSLFIRPASSSAKEVYSQLIQDVGLHCIKAPELDHLPSKNEMVACQFAPDGNYYRAQVLEVKDEVVEVTYVDFGNMVSVTKDKLKPLPDDLKRIPCQAVKVTLKDVVAKPLTPETNDFLSKLIGGEVEMKLIMAESHKDGVQLILPDSSCLNDVINTMLKPDKSLTEWKIFMEGDIKYLELPIGKTIDFLVLHKMNSVTLMGCEANEEIMVYVHTTMTKEINSYCNSTKEKSYVPRYSELCFARYEDGVWYRAMCLEEHSSKENNIIFLDFGNMAYIDKTRIRKMVPEFVETPAVALLCSMKGIDKNSSETLKKRVDELIQVNKIYKAHVVSCLEPGNYVIEFPHITEVLIKENLLPSEK</sequence>
<keyword evidence="12" id="KW-1185">Reference proteome</keyword>
<dbReference type="InterPro" id="IPR012677">
    <property type="entry name" value="Nucleotide-bd_a/b_plait_sf"/>
</dbReference>
<organism evidence="11 12">
    <name type="scientific">Cryptotermes secundus</name>
    <dbReference type="NCBI Taxonomy" id="105785"/>
    <lineage>
        <taxon>Eukaryota</taxon>
        <taxon>Metazoa</taxon>
        <taxon>Ecdysozoa</taxon>
        <taxon>Arthropoda</taxon>
        <taxon>Hexapoda</taxon>
        <taxon>Insecta</taxon>
        <taxon>Pterygota</taxon>
        <taxon>Neoptera</taxon>
        <taxon>Polyneoptera</taxon>
        <taxon>Dictyoptera</taxon>
        <taxon>Blattodea</taxon>
        <taxon>Blattoidea</taxon>
        <taxon>Termitoidae</taxon>
        <taxon>Kalotermitidae</taxon>
        <taxon>Cryptotermitinae</taxon>
        <taxon>Cryptotermes</taxon>
    </lineage>
</organism>
<evidence type="ECO:0000259" key="9">
    <source>
        <dbReference type="PROSITE" id="PS50304"/>
    </source>
</evidence>
<feature type="domain" description="Tudor" evidence="9">
    <location>
        <begin position="1211"/>
        <end position="1269"/>
    </location>
</feature>
<dbReference type="Gene3D" id="6.10.140.2220">
    <property type="match status" value="1"/>
</dbReference>
<dbReference type="SMART" id="SM00360">
    <property type="entry name" value="RRM"/>
    <property type="match status" value="1"/>
</dbReference>
<dbReference type="SMART" id="SM00333">
    <property type="entry name" value="TUDOR"/>
    <property type="match status" value="4"/>
</dbReference>
<keyword evidence="1" id="KW-0479">Metal-binding</keyword>
<feature type="domain" description="MYND-type" evidence="10">
    <location>
        <begin position="312"/>
        <end position="347"/>
    </location>
</feature>
<keyword evidence="3" id="KW-0862">Zinc</keyword>
<reference evidence="11 12" key="1">
    <citation type="submission" date="2017-12" db="EMBL/GenBank/DDBJ databases">
        <title>Hemimetabolous genomes reveal molecular basis of termite eusociality.</title>
        <authorList>
            <person name="Harrison M.C."/>
            <person name="Jongepier E."/>
            <person name="Robertson H.M."/>
            <person name="Arning N."/>
            <person name="Bitard-Feildel T."/>
            <person name="Chao H."/>
            <person name="Childers C.P."/>
            <person name="Dinh H."/>
            <person name="Doddapaneni H."/>
            <person name="Dugan S."/>
            <person name="Gowin J."/>
            <person name="Greiner C."/>
            <person name="Han Y."/>
            <person name="Hu H."/>
            <person name="Hughes D.S.T."/>
            <person name="Huylmans A.-K."/>
            <person name="Kemena C."/>
            <person name="Kremer L.P.M."/>
            <person name="Lee S.L."/>
            <person name="Lopez-Ezquerra A."/>
            <person name="Mallet L."/>
            <person name="Monroy-Kuhn J.M."/>
            <person name="Moser A."/>
            <person name="Murali S.C."/>
            <person name="Muzny D.M."/>
            <person name="Otani S."/>
            <person name="Piulachs M.-D."/>
            <person name="Poelchau M."/>
            <person name="Qu J."/>
            <person name="Schaub F."/>
            <person name="Wada-Katsumata A."/>
            <person name="Worley K.C."/>
            <person name="Xie Q."/>
            <person name="Ylla G."/>
            <person name="Poulsen M."/>
            <person name="Gibbs R.A."/>
            <person name="Schal C."/>
            <person name="Richards S."/>
            <person name="Belles X."/>
            <person name="Korb J."/>
            <person name="Bornberg-Bauer E."/>
        </authorList>
    </citation>
    <scope>NUCLEOTIDE SEQUENCE [LARGE SCALE GENOMIC DNA]</scope>
    <source>
        <tissue evidence="11">Whole body</tissue>
    </source>
</reference>
<dbReference type="Pfam" id="PF00076">
    <property type="entry name" value="RRM_1"/>
    <property type="match status" value="1"/>
</dbReference>
<accession>A0A2J7RBL7</accession>
<name>A0A2J7RBL7_9NEOP</name>
<dbReference type="STRING" id="105785.A0A2J7RBL7"/>
<dbReference type="SUPFAM" id="SSF144232">
    <property type="entry name" value="HIT/MYND zinc finger-like"/>
    <property type="match status" value="1"/>
</dbReference>
<evidence type="ECO:0000313" key="12">
    <source>
        <dbReference type="Proteomes" id="UP000235965"/>
    </source>
</evidence>
<dbReference type="SUPFAM" id="SSF63748">
    <property type="entry name" value="Tudor/PWWP/MBT"/>
    <property type="match status" value="4"/>
</dbReference>
<evidence type="ECO:0000256" key="3">
    <source>
        <dbReference type="ARBA" id="ARBA00022833"/>
    </source>
</evidence>
<dbReference type="SUPFAM" id="SSF54928">
    <property type="entry name" value="RNA-binding domain, RBD"/>
    <property type="match status" value="1"/>
</dbReference>
<dbReference type="GO" id="GO:0003723">
    <property type="term" value="F:RNA binding"/>
    <property type="evidence" value="ECO:0007669"/>
    <property type="project" value="UniProtKB-UniRule"/>
</dbReference>
<evidence type="ECO:0008006" key="13">
    <source>
        <dbReference type="Google" id="ProtNLM"/>
    </source>
</evidence>
<dbReference type="EMBL" id="NEVH01005894">
    <property type="protein sequence ID" value="PNF38230.1"/>
    <property type="molecule type" value="Genomic_DNA"/>
</dbReference>
<feature type="domain" description="Tudor" evidence="9">
    <location>
        <begin position="617"/>
        <end position="672"/>
    </location>
</feature>
<dbReference type="InterPro" id="IPR002999">
    <property type="entry name" value="Tudor"/>
</dbReference>
<dbReference type="PANTHER" id="PTHR22948">
    <property type="entry name" value="TUDOR DOMAIN CONTAINING PROTEIN"/>
    <property type="match status" value="1"/>
</dbReference>
<evidence type="ECO:0000256" key="5">
    <source>
        <dbReference type="PROSITE-ProRule" id="PRU00134"/>
    </source>
</evidence>
<evidence type="ECO:0000256" key="1">
    <source>
        <dbReference type="ARBA" id="ARBA00022723"/>
    </source>
</evidence>
<dbReference type="PROSITE" id="PS50304">
    <property type="entry name" value="TUDOR"/>
    <property type="match status" value="3"/>
</dbReference>
<dbReference type="EMBL" id="NEVH01005894">
    <property type="protein sequence ID" value="PNF38229.1"/>
    <property type="molecule type" value="Genomic_DNA"/>
</dbReference>
<dbReference type="InterPro" id="IPR050621">
    <property type="entry name" value="Tudor_domain_containing"/>
</dbReference>
<dbReference type="Pfam" id="PF01753">
    <property type="entry name" value="zf-MYND"/>
    <property type="match status" value="1"/>
</dbReference>
<dbReference type="InterPro" id="IPR035979">
    <property type="entry name" value="RBD_domain_sf"/>
</dbReference>
<dbReference type="Pfam" id="PF00567">
    <property type="entry name" value="TUDOR"/>
    <property type="match status" value="4"/>
</dbReference>
<dbReference type="InParanoid" id="A0A2J7RBL7"/>
<feature type="compositionally biased region" description="Basic and acidic residues" evidence="7">
    <location>
        <begin position="371"/>
        <end position="389"/>
    </location>
</feature>
<dbReference type="CDD" id="cd00590">
    <property type="entry name" value="RRM_SF"/>
    <property type="match status" value="1"/>
</dbReference>
<dbReference type="PROSITE" id="PS50102">
    <property type="entry name" value="RRM"/>
    <property type="match status" value="1"/>
</dbReference>
<protein>
    <recommendedName>
        <fullName evidence="13">Tudor domain-containing protein 1</fullName>
    </recommendedName>
</protein>
<dbReference type="InterPro" id="IPR002893">
    <property type="entry name" value="Znf_MYND"/>
</dbReference>
<feature type="compositionally biased region" description="Basic residues" evidence="7">
    <location>
        <begin position="418"/>
        <end position="428"/>
    </location>
</feature>
<dbReference type="Gene3D" id="3.30.70.330">
    <property type="match status" value="1"/>
</dbReference>
<evidence type="ECO:0000259" key="10">
    <source>
        <dbReference type="PROSITE" id="PS50865"/>
    </source>
</evidence>
<keyword evidence="2 5" id="KW-0863">Zinc-finger</keyword>
<dbReference type="PROSITE" id="PS50865">
    <property type="entry name" value="ZF_MYND_2"/>
    <property type="match status" value="1"/>
</dbReference>
<dbReference type="PANTHER" id="PTHR22948:SF76">
    <property type="entry name" value="FI20010P1-RELATED"/>
    <property type="match status" value="1"/>
</dbReference>
<feature type="region of interest" description="Disordered" evidence="7">
    <location>
        <begin position="351"/>
        <end position="453"/>
    </location>
</feature>
<dbReference type="FunFam" id="2.30.30.140:FF:000018">
    <property type="entry name" value="Serine/threonine-protein kinase 31"/>
    <property type="match status" value="1"/>
</dbReference>
<evidence type="ECO:0000256" key="7">
    <source>
        <dbReference type="SAM" id="MobiDB-lite"/>
    </source>
</evidence>
<dbReference type="Proteomes" id="UP000235965">
    <property type="component" value="Unassembled WGS sequence"/>
</dbReference>
<feature type="domain" description="RRM" evidence="8">
    <location>
        <begin position="55"/>
        <end position="128"/>
    </location>
</feature>
<dbReference type="OrthoDB" id="10023235at2759"/>
<evidence type="ECO:0000256" key="4">
    <source>
        <dbReference type="ARBA" id="ARBA00022884"/>
    </source>
</evidence>
<proteinExistence type="predicted"/>
<keyword evidence="4 6" id="KW-0694">RNA-binding</keyword>
<dbReference type="GO" id="GO:0008270">
    <property type="term" value="F:zinc ion binding"/>
    <property type="evidence" value="ECO:0007669"/>
    <property type="project" value="UniProtKB-KW"/>
</dbReference>
<gene>
    <name evidence="11" type="ORF">B7P43_G12388</name>
</gene>
<evidence type="ECO:0000313" key="11">
    <source>
        <dbReference type="EMBL" id="PNF38230.1"/>
    </source>
</evidence>